<dbReference type="PANTHER" id="PTHR30388:SF6">
    <property type="entry name" value="XANTHINE DEHYDROGENASE SUBUNIT A-RELATED"/>
    <property type="match status" value="1"/>
</dbReference>
<feature type="domain" description="XdhC- CoxI" evidence="1">
    <location>
        <begin position="20"/>
        <end position="69"/>
    </location>
</feature>
<dbReference type="Pfam" id="PF02625">
    <property type="entry name" value="XdhC_CoxI"/>
    <property type="match status" value="1"/>
</dbReference>
<keyword evidence="4" id="KW-1185">Reference proteome</keyword>
<dbReference type="Proteomes" id="UP001296943">
    <property type="component" value="Unassembled WGS sequence"/>
</dbReference>
<dbReference type="EMBL" id="JAFBDR010000007">
    <property type="protein sequence ID" value="MBM7571130.1"/>
    <property type="molecule type" value="Genomic_DNA"/>
</dbReference>
<dbReference type="Gene3D" id="3.40.50.720">
    <property type="entry name" value="NAD(P)-binding Rossmann-like Domain"/>
    <property type="match status" value="1"/>
</dbReference>
<dbReference type="InterPro" id="IPR052698">
    <property type="entry name" value="MoCofactor_Util/Proc"/>
</dbReference>
<evidence type="ECO:0000259" key="1">
    <source>
        <dbReference type="Pfam" id="PF02625"/>
    </source>
</evidence>
<comment type="caution">
    <text evidence="3">The sequence shown here is derived from an EMBL/GenBank/DDBJ whole genome shotgun (WGS) entry which is preliminary data.</text>
</comment>
<dbReference type="RefSeq" id="WP_204498558.1">
    <property type="nucleotide sequence ID" value="NZ_JAFBDR010000007.1"/>
</dbReference>
<sequence>MEDMYDIINEVCVSSDNDGHVLATIVDVEGSAYKKEGASMLFKQDGAHVGMLSAGCLEEDLAARIEVGLHHTDPLVTYNMKSVDELSWGEGSGCNGVIRVLMEVVDAPLKSHLMKLKHYLELGKAVTSIKKIKCQTNENEYLFFVDSQEVFGEWIGDIPAELKQLASNTPSPFFKSGIRKINELSSTIYIHQIQPKPRLFVFGAGTDARPLVDFASKAGFSVHVIDWRPALCNKKYFPTADNITIGFPDEVMNQLSISSHDFVVILTHNFNRDKQIVSFLLNLELRYLGILGSRQRTKRLLGGEEIPSKITSPIGLNIDAIGAEQIAISVVAELIQLSNKAQLRGAISL</sequence>
<gene>
    <name evidence="3" type="ORF">JOC48_001613</name>
</gene>
<name>A0ABS2MZ04_9BACI</name>
<dbReference type="Pfam" id="PF13478">
    <property type="entry name" value="XdhC_C"/>
    <property type="match status" value="1"/>
</dbReference>
<proteinExistence type="predicted"/>
<evidence type="ECO:0000313" key="3">
    <source>
        <dbReference type="EMBL" id="MBM7571130.1"/>
    </source>
</evidence>
<dbReference type="InterPro" id="IPR003777">
    <property type="entry name" value="XdhC_CoxI"/>
</dbReference>
<evidence type="ECO:0000313" key="4">
    <source>
        <dbReference type="Proteomes" id="UP001296943"/>
    </source>
</evidence>
<dbReference type="InterPro" id="IPR027051">
    <property type="entry name" value="XdhC_Rossmann_dom"/>
</dbReference>
<accession>A0ABS2MZ04</accession>
<organism evidence="3 4">
    <name type="scientific">Aquibacillus albus</name>
    <dbReference type="NCBI Taxonomy" id="1168171"/>
    <lineage>
        <taxon>Bacteria</taxon>
        <taxon>Bacillati</taxon>
        <taxon>Bacillota</taxon>
        <taxon>Bacilli</taxon>
        <taxon>Bacillales</taxon>
        <taxon>Bacillaceae</taxon>
        <taxon>Aquibacillus</taxon>
    </lineage>
</organism>
<dbReference type="PANTHER" id="PTHR30388">
    <property type="entry name" value="ALDEHYDE OXIDOREDUCTASE MOLYBDENUM COFACTOR ASSEMBLY PROTEIN"/>
    <property type="match status" value="1"/>
</dbReference>
<reference evidence="3 4" key="1">
    <citation type="submission" date="2021-01" db="EMBL/GenBank/DDBJ databases">
        <title>Genomic Encyclopedia of Type Strains, Phase IV (KMG-IV): sequencing the most valuable type-strain genomes for metagenomic binning, comparative biology and taxonomic classification.</title>
        <authorList>
            <person name="Goeker M."/>
        </authorList>
    </citation>
    <scope>NUCLEOTIDE SEQUENCE [LARGE SCALE GENOMIC DNA]</scope>
    <source>
        <strain evidence="3 4">DSM 23711</strain>
    </source>
</reference>
<feature type="domain" description="XdhC Rossmann" evidence="2">
    <location>
        <begin position="199"/>
        <end position="334"/>
    </location>
</feature>
<evidence type="ECO:0000259" key="2">
    <source>
        <dbReference type="Pfam" id="PF13478"/>
    </source>
</evidence>
<protein>
    <submittedName>
        <fullName evidence="3">Xanthine/CO dehydrogenase XdhC/CoxF family maturation factor</fullName>
    </submittedName>
</protein>